<protein>
    <submittedName>
        <fullName evidence="2">Uncharacterized protein</fullName>
    </submittedName>
</protein>
<name>A0A086KLQ2_TOXGO</name>
<proteinExistence type="predicted"/>
<reference evidence="2 3" key="1">
    <citation type="submission" date="2014-02" db="EMBL/GenBank/DDBJ databases">
        <authorList>
            <person name="Sibley D."/>
            <person name="Venepally P."/>
            <person name="Karamycheva S."/>
            <person name="Hadjithomas M."/>
            <person name="Khan A."/>
            <person name="Brunk B."/>
            <person name="Roos D."/>
            <person name="Caler E."/>
            <person name="Lorenzi H."/>
        </authorList>
    </citation>
    <scope>NUCLEOTIDE SEQUENCE [LARGE SCALE GENOMIC DNA]</scope>
    <source>
        <strain evidence="2 3">GAB2-2007-GAL-DOM2</strain>
    </source>
</reference>
<feature type="region of interest" description="Disordered" evidence="1">
    <location>
        <begin position="581"/>
        <end position="618"/>
    </location>
</feature>
<dbReference type="AlphaFoldDB" id="A0A086KLQ2"/>
<feature type="compositionally biased region" description="Low complexity" evidence="1">
    <location>
        <begin position="1"/>
        <end position="15"/>
    </location>
</feature>
<feature type="region of interest" description="Disordered" evidence="1">
    <location>
        <begin position="1"/>
        <end position="88"/>
    </location>
</feature>
<feature type="compositionally biased region" description="Basic and acidic residues" evidence="1">
    <location>
        <begin position="73"/>
        <end position="84"/>
    </location>
</feature>
<feature type="compositionally biased region" description="Basic and acidic residues" evidence="1">
    <location>
        <begin position="199"/>
        <end position="222"/>
    </location>
</feature>
<dbReference type="OrthoDB" id="331283at2759"/>
<feature type="region of interest" description="Disordered" evidence="1">
    <location>
        <begin position="199"/>
        <end position="326"/>
    </location>
</feature>
<feature type="compositionally biased region" description="Basic and acidic residues" evidence="1">
    <location>
        <begin position="495"/>
        <end position="505"/>
    </location>
</feature>
<dbReference type="EMBL" id="AHZU02000362">
    <property type="protein sequence ID" value="KFG45320.1"/>
    <property type="molecule type" value="Genomic_DNA"/>
</dbReference>
<sequence length="899" mass="98094">MATLAASSAAGPPSSRLTSVHHYEGDSPPAGHAIYEKNELSAALSPSGFADHSQTSFLPQEVASMAEAPHAPTSEHSRRVEKTESVASLLSGSPRGAVFLAPDVVGRRDERDSRREKRQAHAQAQEGTQVHGRHDAAGAGGSRYTGREREEASLYDDPAACASLYRRRQQAHHNLFDGAEGDDCSASITGSFRGKVARPELRMEDIEKGRRTREFEARRASDLSKTASTTEGWSSPNRSSLDWQPLEPLSDERRAPAGLRSSAGRQHEIPRISEEAESRREDTPLQLECANKHWQPHAREDADTQTRQASRSSPGVRTLAPAAPVSRPARLSGLSLAEECCEFDSASRGAFSPSALSHFSQRLPTKEGGEAPSERSRSCSSCCICEELERGGSSPTSPSAFSVATSVASRLAFSPKRDERNTRVKQIEALRSTGSVLPVSEAMSAAVEAAAVASHRGARRQVLWGEEPDERDASSCLETQELPYPLSQMSRSRKRDGSNKAEETRSCQPARLLPQGIPWHSSAASVLSARSSHSQTHPLGFVASPQSPCSPSAFSVGGESVCREQTARERSLAQFQGTGDIFASETRGRHPPLPPRSHTTSAGQTAREEAERRRELQRENPWYTDMFARETPVSSRLGTAQGMWGEESSKGTPRAGISRGDTLDREAANRRRTQMLESRTAHERFVNAMQSSVLPSSYSPASSQHLQRAEQARTSLLREKHQDQERRQRLQEAVESGDGRLFHSVTAEETNLPGAGAEKVRNAASQRASKVVELDLSGVREDMTEEKLRQICVAGVQRASVGHSASGENGEEGNVSRDMRENSGVPSRLNCVLKVSLARDLLTGQCKGTGRVTLRCYEGQREEEEVVRRLYSANIGVRLRQVTVDRPPQSSSRSFASHR</sequence>
<feature type="compositionally biased region" description="Polar residues" evidence="1">
    <location>
        <begin position="305"/>
        <end position="315"/>
    </location>
</feature>
<dbReference type="Proteomes" id="UP000028837">
    <property type="component" value="Unassembled WGS sequence"/>
</dbReference>
<feature type="region of interest" description="Disordered" evidence="1">
    <location>
        <begin position="464"/>
        <end position="515"/>
    </location>
</feature>
<feature type="compositionally biased region" description="Basic and acidic residues" evidence="1">
    <location>
        <begin position="707"/>
        <end position="741"/>
    </location>
</feature>
<feature type="region of interest" description="Disordered" evidence="1">
    <location>
        <begin position="100"/>
        <end position="153"/>
    </location>
</feature>
<accession>A0A086KLQ2</accession>
<evidence type="ECO:0000313" key="3">
    <source>
        <dbReference type="Proteomes" id="UP000028837"/>
    </source>
</evidence>
<feature type="compositionally biased region" description="Polar residues" evidence="1">
    <location>
        <begin position="223"/>
        <end position="242"/>
    </location>
</feature>
<evidence type="ECO:0000313" key="2">
    <source>
        <dbReference type="EMBL" id="KFG45320.1"/>
    </source>
</evidence>
<evidence type="ECO:0000256" key="1">
    <source>
        <dbReference type="SAM" id="MobiDB-lite"/>
    </source>
</evidence>
<feature type="region of interest" description="Disordered" evidence="1">
    <location>
        <begin position="801"/>
        <end position="824"/>
    </location>
</feature>
<gene>
    <name evidence="2" type="ORF">TGDOM2_226680</name>
</gene>
<organism evidence="2 3">
    <name type="scientific">Toxoplasma gondii GAB2-2007-GAL-DOM2</name>
    <dbReference type="NCBI Taxonomy" id="1130820"/>
    <lineage>
        <taxon>Eukaryota</taxon>
        <taxon>Sar</taxon>
        <taxon>Alveolata</taxon>
        <taxon>Apicomplexa</taxon>
        <taxon>Conoidasida</taxon>
        <taxon>Coccidia</taxon>
        <taxon>Eucoccidiorida</taxon>
        <taxon>Eimeriorina</taxon>
        <taxon>Sarcocystidae</taxon>
        <taxon>Toxoplasma</taxon>
    </lineage>
</organism>
<feature type="compositionally biased region" description="Basic and acidic residues" evidence="1">
    <location>
        <begin position="105"/>
        <end position="115"/>
    </location>
</feature>
<feature type="compositionally biased region" description="Basic and acidic residues" evidence="1">
    <location>
        <begin position="265"/>
        <end position="283"/>
    </location>
</feature>
<comment type="caution">
    <text evidence="2">The sequence shown here is derived from an EMBL/GenBank/DDBJ whole genome shotgun (WGS) entry which is preliminary data.</text>
</comment>
<feature type="region of interest" description="Disordered" evidence="1">
    <location>
        <begin position="642"/>
        <end position="667"/>
    </location>
</feature>
<feature type="compositionally biased region" description="Basic and acidic residues" evidence="1">
    <location>
        <begin position="606"/>
        <end position="618"/>
    </location>
</feature>
<feature type="compositionally biased region" description="Low complexity" evidence="1">
    <location>
        <begin position="692"/>
        <end position="703"/>
    </location>
</feature>
<dbReference type="VEuPathDB" id="ToxoDB:TGDOM2_226680"/>
<feature type="region of interest" description="Disordered" evidence="1">
    <location>
        <begin position="692"/>
        <end position="761"/>
    </location>
</feature>